<protein>
    <submittedName>
        <fullName evidence="1">Uncharacterized protein</fullName>
    </submittedName>
</protein>
<evidence type="ECO:0000313" key="2">
    <source>
        <dbReference type="Proteomes" id="UP000192050"/>
    </source>
</evidence>
<dbReference type="RefSeq" id="WP_081142932.1">
    <property type="nucleotide sequence ID" value="NZ_CP015363.1"/>
</dbReference>
<keyword evidence="2" id="KW-1185">Reference proteome</keyword>
<name>A0A1V0N5H6_9ARCH</name>
<dbReference type="STRING" id="74969.FAD_1502"/>
<reference evidence="1 2" key="1">
    <citation type="submission" date="2011-10" db="EMBL/GenBank/DDBJ databases">
        <title>Metabolic and evolutionary patterns in the extreme acidophile Ferroplasma acidiphilum.</title>
        <authorList>
            <person name="Golyshina O.V."/>
            <person name="Kozyavkin S.A."/>
            <person name="Tatusov R.L."/>
            <person name="Slesarev A.I."/>
            <person name="Golyshin P.N."/>
        </authorList>
    </citation>
    <scope>NUCLEOTIDE SEQUENCE [LARGE SCALE GENOMIC DNA]</scope>
    <source>
        <strain evidence="2">Y</strain>
    </source>
</reference>
<dbReference type="AlphaFoldDB" id="A0A1V0N5H6"/>
<accession>A0A1V0N5H6</accession>
<sequence>MAAIIESTLKTEKLVKPINPDASNLYIPARSLKFSSKLGIENEIDMEGRILKVTGKEKYLNTDDLADLEGTPVRLYLNPGGCGPNDGIFFSRNAYKTLDAHSIIPEKYTIRLEIFSIGENEIKDDIEIIQ</sequence>
<dbReference type="GeneID" id="31676993"/>
<dbReference type="Proteomes" id="UP000192050">
    <property type="component" value="Chromosome"/>
</dbReference>
<dbReference type="EMBL" id="CP015363">
    <property type="protein sequence ID" value="ARD85354.1"/>
    <property type="molecule type" value="Genomic_DNA"/>
</dbReference>
<evidence type="ECO:0000313" key="1">
    <source>
        <dbReference type="EMBL" id="ARD85354.1"/>
    </source>
</evidence>
<dbReference type="KEGG" id="fai:FAD_1502"/>
<organism evidence="1 2">
    <name type="scientific">Ferroplasma acidiphilum</name>
    <dbReference type="NCBI Taxonomy" id="74969"/>
    <lineage>
        <taxon>Archaea</taxon>
        <taxon>Methanobacteriati</taxon>
        <taxon>Thermoplasmatota</taxon>
        <taxon>Thermoplasmata</taxon>
        <taxon>Thermoplasmatales</taxon>
        <taxon>Ferroplasmaceae</taxon>
        <taxon>Ferroplasma</taxon>
    </lineage>
</organism>
<dbReference type="OrthoDB" id="380821at2157"/>
<proteinExistence type="predicted"/>
<gene>
    <name evidence="1" type="ORF">FAD_1502</name>
</gene>